<reference evidence="1" key="1">
    <citation type="submission" date="2013-11" db="EMBL/GenBank/DDBJ databases">
        <title>Microbial diversity, functional groups and degradation webs in Northern and Southern Mediterranean and Red Sea marine crude oil polluted sites.</title>
        <authorList>
            <person name="Daffonchio D."/>
            <person name="Mapelli F."/>
            <person name="Ferrer M."/>
            <person name="Richter M."/>
            <person name="Cherif A."/>
            <person name="Malkawi H.I."/>
            <person name="Yakimov M.M."/>
            <person name="Abdel-Fattah Y.R."/>
            <person name="Blaghen M."/>
            <person name="Golyshin P.N."/>
            <person name="Kalogerakis N."/>
            <person name="Boon N."/>
            <person name="Magagnini M."/>
            <person name="Fava F."/>
        </authorList>
    </citation>
    <scope>NUCLEOTIDE SEQUENCE</scope>
</reference>
<proteinExistence type="predicted"/>
<feature type="non-terminal residue" evidence="1">
    <location>
        <position position="1"/>
    </location>
</feature>
<gene>
    <name evidence="1" type="ORF">MGSAQ_002361</name>
</gene>
<name>A0A1B6NRZ2_9ZZZZ</name>
<organism evidence="1">
    <name type="scientific">marine sediment metagenome</name>
    <dbReference type="NCBI Taxonomy" id="412755"/>
    <lineage>
        <taxon>unclassified sequences</taxon>
        <taxon>metagenomes</taxon>
        <taxon>ecological metagenomes</taxon>
    </lineage>
</organism>
<comment type="caution">
    <text evidence="1">The sequence shown here is derived from an EMBL/GenBank/DDBJ whole genome shotgun (WGS) entry which is preliminary data.</text>
</comment>
<protein>
    <submittedName>
        <fullName evidence="1">Uncharacterized protein</fullName>
    </submittedName>
</protein>
<accession>A0A1B6NRZ2</accession>
<sequence length="48" mass="5169">NLGATAFIQPSFETEITVARMAAAGLITGQLTSFHFGQFRPPKLLFTA</sequence>
<evidence type="ECO:0000313" key="1">
    <source>
        <dbReference type="EMBL" id="KTF06143.1"/>
    </source>
</evidence>
<dbReference type="EMBL" id="AYSL01001340">
    <property type="protein sequence ID" value="KTF06143.1"/>
    <property type="molecule type" value="Genomic_DNA"/>
</dbReference>
<dbReference type="AlphaFoldDB" id="A0A1B6NRZ2"/>